<keyword evidence="1" id="KW-1133">Transmembrane helix</keyword>
<name>A0A558DG25_9GAMM</name>
<reference evidence="2 3" key="1">
    <citation type="submission" date="2019-07" db="EMBL/GenBank/DDBJ databases">
        <title>The pathways for chlorine oxyanion respiration interact through the shared metabolite chlorate.</title>
        <authorList>
            <person name="Barnum T.P."/>
            <person name="Cheng Y."/>
            <person name="Hill K.A."/>
            <person name="Lucas L.N."/>
            <person name="Carlson H.K."/>
            <person name="Coates J.D."/>
        </authorList>
    </citation>
    <scope>NUCLEOTIDE SEQUENCE [LARGE SCALE GENOMIC DNA]</scope>
    <source>
        <strain evidence="2">BK-3</strain>
    </source>
</reference>
<accession>A0A558DG25</accession>
<gene>
    <name evidence="2" type="ORF">FHK82_03145</name>
</gene>
<proteinExistence type="predicted"/>
<evidence type="ECO:0000256" key="1">
    <source>
        <dbReference type="SAM" id="Phobius"/>
    </source>
</evidence>
<keyword evidence="1" id="KW-0812">Transmembrane</keyword>
<dbReference type="AlphaFoldDB" id="A0A558DG25"/>
<keyword evidence="1" id="KW-0472">Membrane</keyword>
<evidence type="ECO:0000313" key="2">
    <source>
        <dbReference type="EMBL" id="TVT59984.1"/>
    </source>
</evidence>
<dbReference type="EMBL" id="VMRY01000003">
    <property type="protein sequence ID" value="TVT59984.1"/>
    <property type="molecule type" value="Genomic_DNA"/>
</dbReference>
<evidence type="ECO:0000313" key="3">
    <source>
        <dbReference type="Proteomes" id="UP000317355"/>
    </source>
</evidence>
<organism evidence="2 3">
    <name type="scientific">Sedimenticola thiotaurini</name>
    <dbReference type="NCBI Taxonomy" id="1543721"/>
    <lineage>
        <taxon>Bacteria</taxon>
        <taxon>Pseudomonadati</taxon>
        <taxon>Pseudomonadota</taxon>
        <taxon>Gammaproteobacteria</taxon>
        <taxon>Chromatiales</taxon>
        <taxon>Sedimenticolaceae</taxon>
        <taxon>Sedimenticola</taxon>
    </lineage>
</organism>
<comment type="caution">
    <text evidence="2">The sequence shown here is derived from an EMBL/GenBank/DDBJ whole genome shotgun (WGS) entry which is preliminary data.</text>
</comment>
<sequence>MSDLDGSQHSHDKEIQNEIVNELKKSNELLESLLKIQSNVQARQRKFLSMAIAQIALIVIVLAWWGSKYGF</sequence>
<dbReference type="Proteomes" id="UP000317355">
    <property type="component" value="Unassembled WGS sequence"/>
</dbReference>
<feature type="transmembrane region" description="Helical" evidence="1">
    <location>
        <begin position="47"/>
        <end position="66"/>
    </location>
</feature>
<protein>
    <submittedName>
        <fullName evidence="2">Uncharacterized protein</fullName>
    </submittedName>
</protein>